<organism evidence="7 8">
    <name type="scientific">Pisolithus tinctorius Marx 270</name>
    <dbReference type="NCBI Taxonomy" id="870435"/>
    <lineage>
        <taxon>Eukaryota</taxon>
        <taxon>Fungi</taxon>
        <taxon>Dikarya</taxon>
        <taxon>Basidiomycota</taxon>
        <taxon>Agaricomycotina</taxon>
        <taxon>Agaricomycetes</taxon>
        <taxon>Agaricomycetidae</taxon>
        <taxon>Boletales</taxon>
        <taxon>Sclerodermatineae</taxon>
        <taxon>Pisolithaceae</taxon>
        <taxon>Pisolithus</taxon>
    </lineage>
</organism>
<dbReference type="InterPro" id="IPR021109">
    <property type="entry name" value="Peptidase_aspartic_dom_sf"/>
</dbReference>
<keyword evidence="8" id="KW-1185">Reference proteome</keyword>
<reference evidence="8" key="2">
    <citation type="submission" date="2015-01" db="EMBL/GenBank/DDBJ databases">
        <title>Evolutionary Origins and Diversification of the Mycorrhizal Mutualists.</title>
        <authorList>
            <consortium name="DOE Joint Genome Institute"/>
            <consortium name="Mycorrhizal Genomics Consortium"/>
            <person name="Kohler A."/>
            <person name="Kuo A."/>
            <person name="Nagy L.G."/>
            <person name="Floudas D."/>
            <person name="Copeland A."/>
            <person name="Barry K.W."/>
            <person name="Cichocki N."/>
            <person name="Veneault-Fourrey C."/>
            <person name="LaButti K."/>
            <person name="Lindquist E.A."/>
            <person name="Lipzen A."/>
            <person name="Lundell T."/>
            <person name="Morin E."/>
            <person name="Murat C."/>
            <person name="Riley R."/>
            <person name="Ohm R."/>
            <person name="Sun H."/>
            <person name="Tunlid A."/>
            <person name="Henrissat B."/>
            <person name="Grigoriev I.V."/>
            <person name="Hibbett D.S."/>
            <person name="Martin F."/>
        </authorList>
    </citation>
    <scope>NUCLEOTIDE SEQUENCE [LARGE SCALE GENOMIC DNA]</scope>
    <source>
        <strain evidence="8">Marx 270</strain>
    </source>
</reference>
<name>A0A0C3PWR1_PISTI</name>
<feature type="domain" description="Peptidase A1" evidence="6">
    <location>
        <begin position="81"/>
        <end position="398"/>
    </location>
</feature>
<feature type="signal peptide" evidence="5">
    <location>
        <begin position="1"/>
        <end position="20"/>
    </location>
</feature>
<dbReference type="Gene3D" id="2.40.70.10">
    <property type="entry name" value="Acid Proteases"/>
    <property type="match status" value="2"/>
</dbReference>
<feature type="chain" id="PRO_5002177147" description="Peptidase A1 domain-containing protein" evidence="5">
    <location>
        <begin position="21"/>
        <end position="406"/>
    </location>
</feature>
<dbReference type="InterPro" id="IPR001969">
    <property type="entry name" value="Aspartic_peptidase_AS"/>
</dbReference>
<dbReference type="PANTHER" id="PTHR47966:SF51">
    <property type="entry name" value="BETA-SITE APP-CLEAVING ENZYME, ISOFORM A-RELATED"/>
    <property type="match status" value="1"/>
</dbReference>
<dbReference type="STRING" id="870435.A0A0C3PWR1"/>
<keyword evidence="2 4" id="KW-0064">Aspartyl protease</keyword>
<dbReference type="OrthoDB" id="660550at2759"/>
<dbReference type="PROSITE" id="PS00141">
    <property type="entry name" value="ASP_PROTEASE"/>
    <property type="match status" value="2"/>
</dbReference>
<feature type="active site" evidence="3">
    <location>
        <position position="277"/>
    </location>
</feature>
<dbReference type="Proteomes" id="UP000054217">
    <property type="component" value="Unassembled WGS sequence"/>
</dbReference>
<proteinExistence type="inferred from homology"/>
<dbReference type="CDD" id="cd05471">
    <property type="entry name" value="pepsin_like"/>
    <property type="match status" value="1"/>
</dbReference>
<dbReference type="PROSITE" id="PS51767">
    <property type="entry name" value="PEPTIDASE_A1"/>
    <property type="match status" value="1"/>
</dbReference>
<dbReference type="Pfam" id="PF00026">
    <property type="entry name" value="Asp"/>
    <property type="match status" value="1"/>
</dbReference>
<comment type="similarity">
    <text evidence="1 4">Belongs to the peptidase A1 family.</text>
</comment>
<dbReference type="PRINTS" id="PR00792">
    <property type="entry name" value="PEPSIN"/>
</dbReference>
<accession>A0A0C3PWR1</accession>
<dbReference type="InParanoid" id="A0A0C3PWR1"/>
<sequence>MFPYRTLLAVLPLYLLAVSASPVNPAGDSGKVTLGFVARLNAIGISNIADADRARIKSMRGKGGHIKRDASVSITNFPQIYTAQVSVGSPPTEYTLLIDTGSSNTWIGANKSYTPTSTSYYTGNTVNATFGSGSIFGVEYIDTVSLGNGLTINHQSIGVATQSQGLNGTGIDGFLGLGPVDLTQGTVSNTNTVPTVVDNLYSQGTISSAVLGIYFIPASNSNSGELTFGGYDPSVIAGPINYTPITSTPPSSLCWGYNQSITYGGKTILPNTAGIVDTGTTLILIATDAFQAYQSATGGIMDNTTGLLRITQPQYNNLQTLSFHIGAQTYDLIPNAQIWPRSLNSAIGGSSNSIYLVVGDIGHPSGSGVDFTKGYVFLYVFLCYLHSSGEADAMVTRAQRTLLQHL</sequence>
<dbReference type="FunCoup" id="A0A0C3PWR1">
    <property type="interactions" value="48"/>
</dbReference>
<evidence type="ECO:0000259" key="6">
    <source>
        <dbReference type="PROSITE" id="PS51767"/>
    </source>
</evidence>
<dbReference type="PANTHER" id="PTHR47966">
    <property type="entry name" value="BETA-SITE APP-CLEAVING ENZYME, ISOFORM A-RELATED"/>
    <property type="match status" value="1"/>
</dbReference>
<feature type="active site" evidence="3">
    <location>
        <position position="99"/>
    </location>
</feature>
<dbReference type="AlphaFoldDB" id="A0A0C3PWR1"/>
<dbReference type="InterPro" id="IPR033121">
    <property type="entry name" value="PEPTIDASE_A1"/>
</dbReference>
<evidence type="ECO:0000256" key="5">
    <source>
        <dbReference type="SAM" id="SignalP"/>
    </source>
</evidence>
<evidence type="ECO:0000256" key="2">
    <source>
        <dbReference type="ARBA" id="ARBA00022750"/>
    </source>
</evidence>
<reference evidence="7 8" key="1">
    <citation type="submission" date="2014-04" db="EMBL/GenBank/DDBJ databases">
        <authorList>
            <consortium name="DOE Joint Genome Institute"/>
            <person name="Kuo A."/>
            <person name="Kohler A."/>
            <person name="Costa M.D."/>
            <person name="Nagy L.G."/>
            <person name="Floudas D."/>
            <person name="Copeland A."/>
            <person name="Barry K.W."/>
            <person name="Cichocki N."/>
            <person name="Veneault-Fourrey C."/>
            <person name="LaButti K."/>
            <person name="Lindquist E.A."/>
            <person name="Lipzen A."/>
            <person name="Lundell T."/>
            <person name="Morin E."/>
            <person name="Murat C."/>
            <person name="Sun H."/>
            <person name="Tunlid A."/>
            <person name="Henrissat B."/>
            <person name="Grigoriev I.V."/>
            <person name="Hibbett D.S."/>
            <person name="Martin F."/>
            <person name="Nordberg H.P."/>
            <person name="Cantor M.N."/>
            <person name="Hua S.X."/>
        </authorList>
    </citation>
    <scope>NUCLEOTIDE SEQUENCE [LARGE SCALE GENOMIC DNA]</scope>
    <source>
        <strain evidence="7 8">Marx 270</strain>
    </source>
</reference>
<evidence type="ECO:0000313" key="8">
    <source>
        <dbReference type="Proteomes" id="UP000054217"/>
    </source>
</evidence>
<protein>
    <recommendedName>
        <fullName evidence="6">Peptidase A1 domain-containing protein</fullName>
    </recommendedName>
</protein>
<dbReference type="GO" id="GO:0004190">
    <property type="term" value="F:aspartic-type endopeptidase activity"/>
    <property type="evidence" value="ECO:0007669"/>
    <property type="project" value="UniProtKB-KW"/>
</dbReference>
<evidence type="ECO:0000313" key="7">
    <source>
        <dbReference type="EMBL" id="KIO13806.1"/>
    </source>
</evidence>
<keyword evidence="4" id="KW-0645">Protease</keyword>
<evidence type="ECO:0000256" key="3">
    <source>
        <dbReference type="PIRSR" id="PIRSR601461-1"/>
    </source>
</evidence>
<gene>
    <name evidence="7" type="ORF">M404DRAFT_992040</name>
</gene>
<keyword evidence="4" id="KW-0378">Hydrolase</keyword>
<dbReference type="EMBL" id="KN831945">
    <property type="protein sequence ID" value="KIO13806.1"/>
    <property type="molecule type" value="Genomic_DNA"/>
</dbReference>
<keyword evidence="5" id="KW-0732">Signal</keyword>
<dbReference type="HOGENOM" id="CLU_038846_0_0_1"/>
<evidence type="ECO:0000256" key="1">
    <source>
        <dbReference type="ARBA" id="ARBA00007447"/>
    </source>
</evidence>
<dbReference type="InterPro" id="IPR034164">
    <property type="entry name" value="Pepsin-like_dom"/>
</dbReference>
<dbReference type="GO" id="GO:0006508">
    <property type="term" value="P:proteolysis"/>
    <property type="evidence" value="ECO:0007669"/>
    <property type="project" value="UniProtKB-KW"/>
</dbReference>
<dbReference type="InterPro" id="IPR001461">
    <property type="entry name" value="Aspartic_peptidase_A1"/>
</dbReference>
<dbReference type="SUPFAM" id="SSF50630">
    <property type="entry name" value="Acid proteases"/>
    <property type="match status" value="1"/>
</dbReference>
<evidence type="ECO:0000256" key="4">
    <source>
        <dbReference type="RuleBase" id="RU000454"/>
    </source>
</evidence>